<dbReference type="Proteomes" id="UP001140502">
    <property type="component" value="Unassembled WGS sequence"/>
</dbReference>
<feature type="compositionally biased region" description="Basic and acidic residues" evidence="1">
    <location>
        <begin position="229"/>
        <end position="255"/>
    </location>
</feature>
<keyword evidence="4" id="KW-1185">Reference proteome</keyword>
<feature type="transmembrane region" description="Helical" evidence="2">
    <location>
        <begin position="165"/>
        <end position="185"/>
    </location>
</feature>
<comment type="caution">
    <text evidence="3">The sequence shown here is derived from an EMBL/GenBank/DDBJ whole genome shotgun (WGS) entry which is preliminary data.</text>
</comment>
<dbReference type="EMBL" id="JAPEUR010000095">
    <property type="protein sequence ID" value="KAJ4321424.1"/>
    <property type="molecule type" value="Genomic_DNA"/>
</dbReference>
<keyword evidence="2" id="KW-1133">Transmembrane helix</keyword>
<protein>
    <submittedName>
        <fullName evidence="3">Uncharacterized protein</fullName>
    </submittedName>
</protein>
<evidence type="ECO:0000313" key="3">
    <source>
        <dbReference type="EMBL" id="KAJ4321424.1"/>
    </source>
</evidence>
<dbReference type="OrthoDB" id="5053560at2759"/>
<evidence type="ECO:0000256" key="1">
    <source>
        <dbReference type="SAM" id="MobiDB-lite"/>
    </source>
</evidence>
<keyword evidence="2" id="KW-0472">Membrane</keyword>
<feature type="region of interest" description="Disordered" evidence="1">
    <location>
        <begin position="229"/>
        <end position="314"/>
    </location>
</feature>
<evidence type="ECO:0000313" key="4">
    <source>
        <dbReference type="Proteomes" id="UP001140502"/>
    </source>
</evidence>
<organism evidence="3 4">
    <name type="scientific">Fusarium piperis</name>
    <dbReference type="NCBI Taxonomy" id="1435070"/>
    <lineage>
        <taxon>Eukaryota</taxon>
        <taxon>Fungi</taxon>
        <taxon>Dikarya</taxon>
        <taxon>Ascomycota</taxon>
        <taxon>Pezizomycotina</taxon>
        <taxon>Sordariomycetes</taxon>
        <taxon>Hypocreomycetidae</taxon>
        <taxon>Hypocreales</taxon>
        <taxon>Nectriaceae</taxon>
        <taxon>Fusarium</taxon>
        <taxon>Fusarium solani species complex</taxon>
    </lineage>
</organism>
<feature type="region of interest" description="Disordered" evidence="1">
    <location>
        <begin position="101"/>
        <end position="131"/>
    </location>
</feature>
<feature type="compositionally biased region" description="Basic and acidic residues" evidence="1">
    <location>
        <begin position="262"/>
        <end position="289"/>
    </location>
</feature>
<reference evidence="3" key="1">
    <citation type="submission" date="2022-10" db="EMBL/GenBank/DDBJ databases">
        <title>Tapping the CABI collections for fungal endophytes: first genome assemblies for Collariella, Neodidymelliopsis, Ascochyta clinopodiicola, Didymella pomorum, Didymosphaeria variabile, Neocosmospora piperis and Neocucurbitaria cava.</title>
        <authorList>
            <person name="Hill R."/>
        </authorList>
    </citation>
    <scope>NUCLEOTIDE SEQUENCE</scope>
    <source>
        <strain evidence="3">IMI 366586</strain>
    </source>
</reference>
<gene>
    <name evidence="3" type="ORF">N0V84_005345</name>
</gene>
<dbReference type="AlphaFoldDB" id="A0A9W8WDX3"/>
<keyword evidence="2" id="KW-0812">Transmembrane</keyword>
<name>A0A9W8WDX3_9HYPO</name>
<feature type="compositionally biased region" description="Basic and acidic residues" evidence="1">
    <location>
        <begin position="296"/>
        <end position="312"/>
    </location>
</feature>
<sequence length="390" mass="44513">MAEIPTPTPSSDPFSVGAPKRTLDVEECTVISFYFQMCPRGEWVRHNLIFDASWSGRGAPKNILFLETKDGKPWALNLPHPLEGTPKNHYTFSPAMKFYGPRRQRPEPEPHRPEPGQENEPRRHADAGRRPWRFQASINRARGMFGGIRRPAFEVPPGRWWQEKIGVLLGVFVMLMMIFFAFQAVSHAPQVRDIIRSKLALVNQEGNHTDHFNTDKDFFKSRRDYVNTNKEQVKTEKRNSKADKDHVKAAKDNSNAKKHNSKTKDSIKTDNGHSKANKDHAKTTEDNSETRGGTIKTDKGEFKFDRNADGTHIRGTWTEPNDTHVTFKASKTSGGEPPVTEIKFMRSEEQFIKDDNNTILFSLNRITRFLVTLIGGEGHDEKLDKVSEFT</sequence>
<feature type="compositionally biased region" description="Basic and acidic residues" evidence="1">
    <location>
        <begin position="104"/>
        <end position="129"/>
    </location>
</feature>
<proteinExistence type="predicted"/>
<evidence type="ECO:0000256" key="2">
    <source>
        <dbReference type="SAM" id="Phobius"/>
    </source>
</evidence>
<accession>A0A9W8WDX3</accession>